<keyword evidence="3" id="KW-1185">Reference proteome</keyword>
<feature type="region of interest" description="Disordered" evidence="1">
    <location>
        <begin position="23"/>
        <end position="117"/>
    </location>
</feature>
<dbReference type="AlphaFoldDB" id="A0A4Q2D345"/>
<organism evidence="2 3">
    <name type="scientific">Candolleomyces aberdarensis</name>
    <dbReference type="NCBI Taxonomy" id="2316362"/>
    <lineage>
        <taxon>Eukaryota</taxon>
        <taxon>Fungi</taxon>
        <taxon>Dikarya</taxon>
        <taxon>Basidiomycota</taxon>
        <taxon>Agaricomycotina</taxon>
        <taxon>Agaricomycetes</taxon>
        <taxon>Agaricomycetidae</taxon>
        <taxon>Agaricales</taxon>
        <taxon>Agaricineae</taxon>
        <taxon>Psathyrellaceae</taxon>
        <taxon>Candolleomyces</taxon>
    </lineage>
</organism>
<evidence type="ECO:0000313" key="3">
    <source>
        <dbReference type="Proteomes" id="UP000290288"/>
    </source>
</evidence>
<dbReference type="Proteomes" id="UP000290288">
    <property type="component" value="Unassembled WGS sequence"/>
</dbReference>
<dbReference type="EMBL" id="SDEE01000850">
    <property type="protein sequence ID" value="RXW13707.1"/>
    <property type="molecule type" value="Genomic_DNA"/>
</dbReference>
<evidence type="ECO:0000256" key="1">
    <source>
        <dbReference type="SAM" id="MobiDB-lite"/>
    </source>
</evidence>
<feature type="region of interest" description="Disordered" evidence="1">
    <location>
        <begin position="350"/>
        <end position="398"/>
    </location>
</feature>
<reference evidence="2 3" key="1">
    <citation type="submission" date="2019-01" db="EMBL/GenBank/DDBJ databases">
        <title>Draft genome sequence of Psathyrella aberdarensis IHI B618.</title>
        <authorList>
            <person name="Buettner E."/>
            <person name="Kellner H."/>
        </authorList>
    </citation>
    <scope>NUCLEOTIDE SEQUENCE [LARGE SCALE GENOMIC DNA]</scope>
    <source>
        <strain evidence="2 3">IHI B618</strain>
    </source>
</reference>
<comment type="caution">
    <text evidence="2">The sequence shown here is derived from an EMBL/GenBank/DDBJ whole genome shotgun (WGS) entry which is preliminary data.</text>
</comment>
<feature type="compositionally biased region" description="Polar residues" evidence="1">
    <location>
        <begin position="108"/>
        <end position="117"/>
    </location>
</feature>
<proteinExistence type="predicted"/>
<dbReference type="STRING" id="2316362.A0A4Q2D345"/>
<feature type="compositionally biased region" description="Polar residues" evidence="1">
    <location>
        <begin position="44"/>
        <end position="66"/>
    </location>
</feature>
<gene>
    <name evidence="2" type="ORF">EST38_g12147</name>
</gene>
<sequence length="543" mass="60988">MVSEINGKTLSLEKVKGYMLTEWERKQKPAKKATAHRISAVQRKGQSPSFHQQQKGSKPSEASSSKQHADQPQQQQVEKKRQCKGRAQGPKSKGKGKGQAHVADAGSKSDTPSDDNMFTSLSLAERISTTTIDTASTSQVAPSRPADLQHKSFGKMTPQRKYENNPFALPFSVVPPVNATKYDPAVAQDHYDAVQRPSTSSHFDFPPLASPLCIIPGVSTPTFQFGEITLPQGFSIGLPNLRGGNSQTSDPRQKPKQKASIALINKSGISTRNMTENQPVQCNVTPPSIYPCVETSRRIAEELGVDKTIETMKTLERSQTASEEQMAPIDNVAYTEEMDIDEDDMVSICSEPNDRKRSKSPLTVKRPNKKQHLETVEEDELEDLFSQPSPQRDADGFLSPEGRIWKVWECGNEKPTEYPWKERIWISGPLKFFWERKDKGDFKGKSIRFNPDGEKEIVDEVEGVLHGGFISQEEYIIVEDDDGLYLHFGDMPRTKPHKGFSWLYLTNTNIWVQKWNTWMGTFTHDEETYRQECAESSIMGGDS</sequence>
<evidence type="ECO:0000313" key="2">
    <source>
        <dbReference type="EMBL" id="RXW13707.1"/>
    </source>
</evidence>
<accession>A0A4Q2D345</accession>
<name>A0A4Q2D345_9AGAR</name>
<protein>
    <submittedName>
        <fullName evidence="2">Uncharacterized protein</fullName>
    </submittedName>
</protein>